<sequence length="146" mass="15510">MAPMAFAVGAAVAPRAAPTLRSSTFVSSAPAARPASAVVSRRVVMRTDPNDGKGADMKELENRPATIKDFKAEVSPKTFWSNVGFTPYAERIVGRSAMLGFFIGMMVEVLSANHTPILIQAERLLNVPANLHALQIILTPGAVPPV</sequence>
<keyword evidence="2" id="KW-1185">Reference proteome</keyword>
<dbReference type="OrthoDB" id="566010at2759"/>
<name>A0A1X6NTA8_PORUM</name>
<accession>A0A1X6NTA8</accession>
<dbReference type="Proteomes" id="UP000218209">
    <property type="component" value="Unassembled WGS sequence"/>
</dbReference>
<reference evidence="1 2" key="1">
    <citation type="submission" date="2017-03" db="EMBL/GenBank/DDBJ databases">
        <title>WGS assembly of Porphyra umbilicalis.</title>
        <authorList>
            <person name="Brawley S.H."/>
            <person name="Blouin N.A."/>
            <person name="Ficko-Blean E."/>
            <person name="Wheeler G.L."/>
            <person name="Lohr M."/>
            <person name="Goodson H.V."/>
            <person name="Jenkins J.W."/>
            <person name="Blaby-Haas C.E."/>
            <person name="Helliwell K.E."/>
            <person name="Chan C."/>
            <person name="Marriage T."/>
            <person name="Bhattacharya D."/>
            <person name="Klein A.S."/>
            <person name="Badis Y."/>
            <person name="Brodie J."/>
            <person name="Cao Y."/>
            <person name="Collen J."/>
            <person name="Dittami S.M."/>
            <person name="Gachon C.M."/>
            <person name="Green B.R."/>
            <person name="Karpowicz S."/>
            <person name="Kim J.W."/>
            <person name="Kudahl U."/>
            <person name="Lin S."/>
            <person name="Michel G."/>
            <person name="Mittag M."/>
            <person name="Olson B.J."/>
            <person name="Pangilinan J."/>
            <person name="Peng Y."/>
            <person name="Qiu H."/>
            <person name="Shu S."/>
            <person name="Singer J.T."/>
            <person name="Smith A.G."/>
            <person name="Sprecher B.N."/>
            <person name="Wagner V."/>
            <person name="Wang W."/>
            <person name="Wang Z.-Y."/>
            <person name="Yan J."/>
            <person name="Yarish C."/>
            <person name="Zoeuner-Riek S."/>
            <person name="Zhuang Y."/>
            <person name="Zou Y."/>
            <person name="Lindquist E.A."/>
            <person name="Grimwood J."/>
            <person name="Barry K."/>
            <person name="Rokhsar D.S."/>
            <person name="Schmutz J."/>
            <person name="Stiller J.W."/>
            <person name="Grossman A.R."/>
            <person name="Prochnik S.E."/>
        </authorList>
    </citation>
    <scope>NUCLEOTIDE SEQUENCE [LARGE SCALE GENOMIC DNA]</scope>
    <source>
        <strain evidence="1">4086291</strain>
    </source>
</reference>
<evidence type="ECO:0000313" key="1">
    <source>
        <dbReference type="EMBL" id="OSX71740.1"/>
    </source>
</evidence>
<evidence type="ECO:0008006" key="3">
    <source>
        <dbReference type="Google" id="ProtNLM"/>
    </source>
</evidence>
<protein>
    <recommendedName>
        <fullName evidence="3">High light inducible protein</fullName>
    </recommendedName>
</protein>
<evidence type="ECO:0000313" key="2">
    <source>
        <dbReference type="Proteomes" id="UP000218209"/>
    </source>
</evidence>
<organism evidence="1 2">
    <name type="scientific">Porphyra umbilicalis</name>
    <name type="common">Purple laver</name>
    <name type="synonym">Red alga</name>
    <dbReference type="NCBI Taxonomy" id="2786"/>
    <lineage>
        <taxon>Eukaryota</taxon>
        <taxon>Rhodophyta</taxon>
        <taxon>Bangiophyceae</taxon>
        <taxon>Bangiales</taxon>
        <taxon>Bangiaceae</taxon>
        <taxon>Porphyra</taxon>
    </lineage>
</organism>
<gene>
    <name evidence="1" type="ORF">BU14_0505s0019</name>
</gene>
<proteinExistence type="predicted"/>
<dbReference type="EMBL" id="KV919111">
    <property type="protein sequence ID" value="OSX71740.1"/>
    <property type="molecule type" value="Genomic_DNA"/>
</dbReference>
<dbReference type="AlphaFoldDB" id="A0A1X6NTA8"/>